<feature type="region of interest" description="Disordered" evidence="5">
    <location>
        <begin position="480"/>
        <end position="500"/>
    </location>
</feature>
<gene>
    <name evidence="7" type="ORF">TRIADDRAFT_61226</name>
</gene>
<dbReference type="SMART" id="SM00719">
    <property type="entry name" value="Plus3"/>
    <property type="match status" value="1"/>
</dbReference>
<evidence type="ECO:0000256" key="4">
    <source>
        <dbReference type="ARBA" id="ARBA00023242"/>
    </source>
</evidence>
<organism evidence="7 8">
    <name type="scientific">Trichoplax adhaerens</name>
    <name type="common">Trichoplax reptans</name>
    <dbReference type="NCBI Taxonomy" id="10228"/>
    <lineage>
        <taxon>Eukaryota</taxon>
        <taxon>Metazoa</taxon>
        <taxon>Placozoa</taxon>
        <taxon>Uniplacotomia</taxon>
        <taxon>Trichoplacea</taxon>
        <taxon>Trichoplacidae</taxon>
        <taxon>Trichoplax</taxon>
    </lineage>
</organism>
<keyword evidence="8" id="KW-1185">Reference proteome</keyword>
<dbReference type="Pfam" id="PF03126">
    <property type="entry name" value="Plus-3"/>
    <property type="match status" value="1"/>
</dbReference>
<feature type="region of interest" description="Disordered" evidence="5">
    <location>
        <begin position="405"/>
        <end position="428"/>
    </location>
</feature>
<sequence length="517" mass="59642">MAKLTEKEREQELFNRVEKREALKTRYTIEMKLRKARKDERKKKKNILAASALDRQDRRRAMKRKRDKELEKIRSRREKRISKKPAEPTTFMQSRRHLTTSDVFTDDDDDDIRGTSKSDTDNFKDGYSPIRHYDSPQSEIVTYITTRAQLSTIRLSRSKLERWVHMPFFAETVVGCFVRVGIGSHEGKQIYRVAEIIDVIESGRVYNLNKTSTNKVLHLRHGLDEQNFRMEYVSNSNFTDNEFLKWKTKMKELDLNLPSQDDVDKKKEDIIRAANYNFDDADIDEIIAEKDKFRKNPSNFAVKQSKLEQAMEAAQYRGDEDEVNRIKSEIENLDKKAEQISKWRSQRLDPIMSINQRNRQKNLAEIEKALAREVASDGVCADPFTRRKCQPILVSMVKDVQNVYTSSPTKSSNKLPKSNLMENSNMSESSIGQTPIAAELNNISSQDLGASPKLEGQKEVVNLFSAHDFDVKIDIDVGPPAPGISIPRKQTDNKAANQGTSRRCLNLSDYKKRKGLI</sequence>
<comment type="subcellular location">
    <subcellularLocation>
        <location evidence="1">Nucleus</location>
    </subcellularLocation>
</comment>
<dbReference type="HOGENOM" id="CLU_018644_1_0_1"/>
<name>B3SAD9_TRIAD</name>
<dbReference type="Proteomes" id="UP000009022">
    <property type="component" value="Unassembled WGS sequence"/>
</dbReference>
<dbReference type="PhylomeDB" id="B3SAD9"/>
<dbReference type="STRING" id="10228.B3SAD9"/>
<dbReference type="OMA" id="ISGCYAR"/>
<dbReference type="GO" id="GO:0016593">
    <property type="term" value="C:Cdc73/Paf1 complex"/>
    <property type="evidence" value="ECO:0000318"/>
    <property type="project" value="GO_Central"/>
</dbReference>
<keyword evidence="2" id="KW-0805">Transcription regulation</keyword>
<evidence type="ECO:0000256" key="2">
    <source>
        <dbReference type="ARBA" id="ARBA00023015"/>
    </source>
</evidence>
<feature type="compositionally biased region" description="Low complexity" evidence="5">
    <location>
        <begin position="418"/>
        <end position="428"/>
    </location>
</feature>
<dbReference type="Gene3D" id="3.90.70.200">
    <property type="entry name" value="Plus-3 domain"/>
    <property type="match status" value="1"/>
</dbReference>
<dbReference type="AlphaFoldDB" id="B3SAD9"/>
<dbReference type="GO" id="GO:1990269">
    <property type="term" value="F:RNA polymerase II C-terminal domain phosphoserine binding"/>
    <property type="evidence" value="ECO:0000318"/>
    <property type="project" value="GO_Central"/>
</dbReference>
<feature type="compositionally biased region" description="Basic and acidic residues" evidence="5">
    <location>
        <begin position="112"/>
        <end position="124"/>
    </location>
</feature>
<evidence type="ECO:0000256" key="5">
    <source>
        <dbReference type="SAM" id="MobiDB-lite"/>
    </source>
</evidence>
<dbReference type="PANTHER" id="PTHR13115">
    <property type="entry name" value="RNA POLYMERASE-ASSOCIATED PROTEIN RTF1 HOMOLOG"/>
    <property type="match status" value="1"/>
</dbReference>
<dbReference type="PROSITE" id="PS51360">
    <property type="entry name" value="PLUS3"/>
    <property type="match status" value="1"/>
</dbReference>
<dbReference type="eggNOG" id="KOG2402">
    <property type="taxonomic scope" value="Eukaryota"/>
</dbReference>
<dbReference type="RefSeq" id="XP_002117190.1">
    <property type="nucleotide sequence ID" value="XM_002117154.1"/>
</dbReference>
<accession>B3SAD9</accession>
<dbReference type="GeneID" id="6758403"/>
<dbReference type="PANTHER" id="PTHR13115:SF8">
    <property type="entry name" value="RNA POLYMERASE-ASSOCIATED PROTEIN RTF1 HOMOLOG"/>
    <property type="match status" value="1"/>
</dbReference>
<dbReference type="InterPro" id="IPR036128">
    <property type="entry name" value="Plus3-like_sf"/>
</dbReference>
<feature type="compositionally biased region" description="Basic residues" evidence="5">
    <location>
        <begin position="74"/>
        <end position="83"/>
    </location>
</feature>
<dbReference type="GO" id="GO:0003677">
    <property type="term" value="F:DNA binding"/>
    <property type="evidence" value="ECO:0007669"/>
    <property type="project" value="InterPro"/>
</dbReference>
<dbReference type="EMBL" id="DS985261">
    <property type="protein sequence ID" value="EDV20240.1"/>
    <property type="molecule type" value="Genomic_DNA"/>
</dbReference>
<dbReference type="InParanoid" id="B3SAD9"/>
<protein>
    <recommendedName>
        <fullName evidence="6">Plus3 domain-containing protein</fullName>
    </recommendedName>
</protein>
<proteinExistence type="predicted"/>
<dbReference type="KEGG" id="tad:TRIADDRAFT_61226"/>
<dbReference type="CTD" id="6758403"/>
<evidence type="ECO:0000256" key="1">
    <source>
        <dbReference type="ARBA" id="ARBA00004123"/>
    </source>
</evidence>
<evidence type="ECO:0000313" key="8">
    <source>
        <dbReference type="Proteomes" id="UP000009022"/>
    </source>
</evidence>
<evidence type="ECO:0000259" key="6">
    <source>
        <dbReference type="PROSITE" id="PS51360"/>
    </source>
</evidence>
<feature type="region of interest" description="Disordered" evidence="5">
    <location>
        <begin position="35"/>
        <end position="129"/>
    </location>
</feature>
<feature type="domain" description="Plus3" evidence="6">
    <location>
        <begin position="144"/>
        <end position="275"/>
    </location>
</feature>
<dbReference type="InterPro" id="IPR004343">
    <property type="entry name" value="Plus-3_dom"/>
</dbReference>
<dbReference type="SUPFAM" id="SSF159042">
    <property type="entry name" value="Plus3-like"/>
    <property type="match status" value="1"/>
</dbReference>
<keyword evidence="4" id="KW-0539">Nucleus</keyword>
<evidence type="ECO:0000256" key="3">
    <source>
        <dbReference type="ARBA" id="ARBA00023163"/>
    </source>
</evidence>
<reference evidence="7 8" key="1">
    <citation type="journal article" date="2008" name="Nature">
        <title>The Trichoplax genome and the nature of placozoans.</title>
        <authorList>
            <person name="Srivastava M."/>
            <person name="Begovic E."/>
            <person name="Chapman J."/>
            <person name="Putnam N.H."/>
            <person name="Hellsten U."/>
            <person name="Kawashima T."/>
            <person name="Kuo A."/>
            <person name="Mitros T."/>
            <person name="Salamov A."/>
            <person name="Carpenter M.L."/>
            <person name="Signorovitch A.Y."/>
            <person name="Moreno M.A."/>
            <person name="Kamm K."/>
            <person name="Grimwood J."/>
            <person name="Schmutz J."/>
            <person name="Shapiro H."/>
            <person name="Grigoriev I.V."/>
            <person name="Buss L.W."/>
            <person name="Schierwater B."/>
            <person name="Dellaporta S.L."/>
            <person name="Rokhsar D.S."/>
        </authorList>
    </citation>
    <scope>NUCLEOTIDE SEQUENCE [LARGE SCALE GENOMIC DNA]</scope>
    <source>
        <strain evidence="7 8">Grell-BS-1999</strain>
    </source>
</reference>
<keyword evidence="3" id="KW-0804">Transcription</keyword>
<feature type="compositionally biased region" description="Polar residues" evidence="5">
    <location>
        <begin position="405"/>
        <end position="416"/>
    </location>
</feature>
<dbReference type="OrthoDB" id="166375at2759"/>
<evidence type="ECO:0000313" key="7">
    <source>
        <dbReference type="EMBL" id="EDV20240.1"/>
    </source>
</evidence>